<keyword evidence="1" id="KW-0812">Transmembrane</keyword>
<keyword evidence="3" id="KW-1185">Reference proteome</keyword>
<sequence>MAGGLAGATLLTLVHETVRRAVPKAPRMDLLGMQALAKGLHKLGLNIPNPTRLFYYTMAGDLVSNALYYSLGGVNNRKIVLRATLLGLAAGVGAILLPEKMGLNDAPSSRTTATKLMTVGLYLLGGLAAGIVQRAMQKKRQPKAAGKALVL</sequence>
<reference evidence="3" key="1">
    <citation type="journal article" date="2019" name="Int. J. Syst. Evol. Microbiol.">
        <title>The Global Catalogue of Microorganisms (GCM) 10K type strain sequencing project: providing services to taxonomists for standard genome sequencing and annotation.</title>
        <authorList>
            <consortium name="The Broad Institute Genomics Platform"/>
            <consortium name="The Broad Institute Genome Sequencing Center for Infectious Disease"/>
            <person name="Wu L."/>
            <person name="Ma J."/>
        </authorList>
    </citation>
    <scope>NUCLEOTIDE SEQUENCE [LARGE SCALE GENOMIC DNA]</scope>
    <source>
        <strain evidence="3">JCM 17919</strain>
    </source>
</reference>
<dbReference type="EMBL" id="BAABGY010000007">
    <property type="protein sequence ID" value="GAA4329761.1"/>
    <property type="molecule type" value="Genomic_DNA"/>
</dbReference>
<name>A0ABP8GTL4_9BACT</name>
<feature type="transmembrane region" description="Helical" evidence="1">
    <location>
        <begin position="79"/>
        <end position="97"/>
    </location>
</feature>
<comment type="caution">
    <text evidence="2">The sequence shown here is derived from an EMBL/GenBank/DDBJ whole genome shotgun (WGS) entry which is preliminary data.</text>
</comment>
<feature type="transmembrane region" description="Helical" evidence="1">
    <location>
        <begin position="53"/>
        <end position="72"/>
    </location>
</feature>
<evidence type="ECO:0000256" key="1">
    <source>
        <dbReference type="SAM" id="Phobius"/>
    </source>
</evidence>
<evidence type="ECO:0000313" key="3">
    <source>
        <dbReference type="Proteomes" id="UP001501725"/>
    </source>
</evidence>
<feature type="transmembrane region" description="Helical" evidence="1">
    <location>
        <begin position="117"/>
        <end position="136"/>
    </location>
</feature>
<protein>
    <submittedName>
        <fullName evidence="2">Uncharacterized protein</fullName>
    </submittedName>
</protein>
<accession>A0ABP8GTL4</accession>
<proteinExistence type="predicted"/>
<keyword evidence="1" id="KW-1133">Transmembrane helix</keyword>
<keyword evidence="1" id="KW-0472">Membrane</keyword>
<organism evidence="2 3">
    <name type="scientific">Flaviaesturariibacter amylovorans</name>
    <dbReference type="NCBI Taxonomy" id="1084520"/>
    <lineage>
        <taxon>Bacteria</taxon>
        <taxon>Pseudomonadati</taxon>
        <taxon>Bacteroidota</taxon>
        <taxon>Chitinophagia</taxon>
        <taxon>Chitinophagales</taxon>
        <taxon>Chitinophagaceae</taxon>
        <taxon>Flaviaestuariibacter</taxon>
    </lineage>
</organism>
<evidence type="ECO:0000313" key="2">
    <source>
        <dbReference type="EMBL" id="GAA4329761.1"/>
    </source>
</evidence>
<gene>
    <name evidence="2" type="ORF">GCM10023184_20580</name>
</gene>
<dbReference type="Proteomes" id="UP001501725">
    <property type="component" value="Unassembled WGS sequence"/>
</dbReference>